<name>A0A645EWV6_9ZZZZ</name>
<keyword evidence="12 13" id="KW-0472">Membrane</keyword>
<keyword evidence="7" id="KW-0479">Metal-binding</keyword>
<evidence type="ECO:0000256" key="1">
    <source>
        <dbReference type="ARBA" id="ARBA00001947"/>
    </source>
</evidence>
<accession>A0A645EWV6</accession>
<comment type="subcellular location">
    <subcellularLocation>
        <location evidence="2">Cell membrane</location>
        <topology evidence="2">Multi-pass membrane protein</topology>
    </subcellularLocation>
</comment>
<dbReference type="GO" id="GO:0008237">
    <property type="term" value="F:metallopeptidase activity"/>
    <property type="evidence" value="ECO:0007669"/>
    <property type="project" value="UniProtKB-KW"/>
</dbReference>
<sequence>MNTIIDLLLRVPCILFATTLHEFVRAAVSTALGDKKPNNEGRLTINPVKHFEPIGFILFLATGFGWGQPVQTNALFYKNRKRDTLITAISPSVANLLAAMLFAILLRTTNVQSTVIKIILISLIQFNVSLAVYNIVPITPMDGLKVLSTVMPANSYFSYIQYEKIVQMLFLFLLFLGRTDVVFSPIIRGIMSILGL</sequence>
<evidence type="ECO:0000256" key="2">
    <source>
        <dbReference type="ARBA" id="ARBA00004651"/>
    </source>
</evidence>
<gene>
    <name evidence="14" type="ORF">SDC9_152232</name>
</gene>
<evidence type="ECO:0008006" key="15">
    <source>
        <dbReference type="Google" id="ProtNLM"/>
    </source>
</evidence>
<evidence type="ECO:0000256" key="9">
    <source>
        <dbReference type="ARBA" id="ARBA00022833"/>
    </source>
</evidence>
<evidence type="ECO:0000256" key="6">
    <source>
        <dbReference type="ARBA" id="ARBA00022692"/>
    </source>
</evidence>
<feature type="transmembrane region" description="Helical" evidence="13">
    <location>
        <begin position="118"/>
        <end position="136"/>
    </location>
</feature>
<proteinExistence type="inferred from homology"/>
<evidence type="ECO:0000313" key="14">
    <source>
        <dbReference type="EMBL" id="MPN04983.1"/>
    </source>
</evidence>
<evidence type="ECO:0000256" key="12">
    <source>
        <dbReference type="ARBA" id="ARBA00023136"/>
    </source>
</evidence>
<dbReference type="PANTHER" id="PTHR35864">
    <property type="entry name" value="ZINC METALLOPROTEASE MJ0611-RELATED"/>
    <property type="match status" value="1"/>
</dbReference>
<keyword evidence="5" id="KW-0645">Protease</keyword>
<evidence type="ECO:0000256" key="3">
    <source>
        <dbReference type="ARBA" id="ARBA00007931"/>
    </source>
</evidence>
<dbReference type="GO" id="GO:0046872">
    <property type="term" value="F:metal ion binding"/>
    <property type="evidence" value="ECO:0007669"/>
    <property type="project" value="UniProtKB-KW"/>
</dbReference>
<keyword evidence="4" id="KW-1003">Cell membrane</keyword>
<evidence type="ECO:0000256" key="13">
    <source>
        <dbReference type="SAM" id="Phobius"/>
    </source>
</evidence>
<comment type="cofactor">
    <cofactor evidence="1">
        <name>Zn(2+)</name>
        <dbReference type="ChEBI" id="CHEBI:29105"/>
    </cofactor>
</comment>
<evidence type="ECO:0000256" key="8">
    <source>
        <dbReference type="ARBA" id="ARBA00022801"/>
    </source>
</evidence>
<dbReference type="EMBL" id="VSSQ01050900">
    <property type="protein sequence ID" value="MPN04983.1"/>
    <property type="molecule type" value="Genomic_DNA"/>
</dbReference>
<feature type="transmembrane region" description="Helical" evidence="13">
    <location>
        <begin position="85"/>
        <end position="106"/>
    </location>
</feature>
<keyword evidence="10 13" id="KW-1133">Transmembrane helix</keyword>
<comment type="similarity">
    <text evidence="3">Belongs to the peptidase M50B family.</text>
</comment>
<evidence type="ECO:0000256" key="10">
    <source>
        <dbReference type="ARBA" id="ARBA00022989"/>
    </source>
</evidence>
<keyword evidence="11" id="KW-0482">Metalloprotease</keyword>
<dbReference type="AlphaFoldDB" id="A0A645EWV6"/>
<evidence type="ECO:0000256" key="5">
    <source>
        <dbReference type="ARBA" id="ARBA00022670"/>
    </source>
</evidence>
<dbReference type="CDD" id="cd06158">
    <property type="entry name" value="S2P-M50_like_1"/>
    <property type="match status" value="1"/>
</dbReference>
<protein>
    <recommendedName>
        <fullName evidence="15">Peptidase M50 domain-containing protein</fullName>
    </recommendedName>
</protein>
<feature type="transmembrane region" description="Helical" evidence="13">
    <location>
        <begin position="156"/>
        <end position="176"/>
    </location>
</feature>
<dbReference type="PANTHER" id="PTHR35864:SF1">
    <property type="entry name" value="ZINC METALLOPROTEASE YWHC-RELATED"/>
    <property type="match status" value="1"/>
</dbReference>
<evidence type="ECO:0000256" key="11">
    <source>
        <dbReference type="ARBA" id="ARBA00023049"/>
    </source>
</evidence>
<dbReference type="InterPro" id="IPR044537">
    <property type="entry name" value="Rip2-like"/>
</dbReference>
<evidence type="ECO:0000256" key="7">
    <source>
        <dbReference type="ARBA" id="ARBA00022723"/>
    </source>
</evidence>
<dbReference type="GO" id="GO:0005886">
    <property type="term" value="C:plasma membrane"/>
    <property type="evidence" value="ECO:0007669"/>
    <property type="project" value="UniProtKB-SubCell"/>
</dbReference>
<keyword evidence="6 13" id="KW-0812">Transmembrane</keyword>
<evidence type="ECO:0000256" key="4">
    <source>
        <dbReference type="ARBA" id="ARBA00022475"/>
    </source>
</evidence>
<dbReference type="GO" id="GO:0006508">
    <property type="term" value="P:proteolysis"/>
    <property type="evidence" value="ECO:0007669"/>
    <property type="project" value="UniProtKB-KW"/>
</dbReference>
<dbReference type="InterPro" id="IPR052348">
    <property type="entry name" value="Metallopeptidase_M50B"/>
</dbReference>
<keyword evidence="8" id="KW-0378">Hydrolase</keyword>
<reference evidence="14" key="1">
    <citation type="submission" date="2019-08" db="EMBL/GenBank/DDBJ databases">
        <authorList>
            <person name="Kucharzyk K."/>
            <person name="Murdoch R.W."/>
            <person name="Higgins S."/>
            <person name="Loffler F."/>
        </authorList>
    </citation>
    <scope>NUCLEOTIDE SEQUENCE</scope>
</reference>
<organism evidence="14">
    <name type="scientific">bioreactor metagenome</name>
    <dbReference type="NCBI Taxonomy" id="1076179"/>
    <lineage>
        <taxon>unclassified sequences</taxon>
        <taxon>metagenomes</taxon>
        <taxon>ecological metagenomes</taxon>
    </lineage>
</organism>
<keyword evidence="9" id="KW-0862">Zinc</keyword>
<comment type="caution">
    <text evidence="14">The sequence shown here is derived from an EMBL/GenBank/DDBJ whole genome shotgun (WGS) entry which is preliminary data.</text>
</comment>